<proteinExistence type="predicted"/>
<gene>
    <name evidence="1" type="ORF">EDS130_LOCUS7248</name>
    <name evidence="2" type="ORF">XAT740_LOCUS15782</name>
</gene>
<accession>A0A813WB30</accession>
<sequence length="355" mass="41143">MASSNLKKPCAKCNKNTSILTCDGCQQSFCAKHISDHRQDLSVEMDNIGQEYDLLRRDLARDDNDHHLLFDRIRLWEERSINQIQQIAQQARFDLRQYLDTNKSQITNICNKLTEDLHASRESGDYTETDFHLWIERLRELRKMLENPPVIEIFEDENISTAIRMIQVRDKTGLQFCHSSDQHLQPCRSSLTTIDQTFENFIGHATFAENHLVAKHSGDCRRSTMVYLTKSYASGTSNIRFQIEKKANKLLFIGVIDSFEQMTRSAFKSPSLYGWVTPHIRIVQSEKIGSSHFDKTFSEGDEISLTLNCDQHQIILEHYRTETIDQFPIDSRACSLPWRVVVAFFTPSDSIRLLC</sequence>
<evidence type="ECO:0008006" key="5">
    <source>
        <dbReference type="Google" id="ProtNLM"/>
    </source>
</evidence>
<dbReference type="Proteomes" id="UP000663828">
    <property type="component" value="Unassembled WGS sequence"/>
</dbReference>
<dbReference type="EMBL" id="CAJNOR010000987">
    <property type="protein sequence ID" value="CAF1051208.1"/>
    <property type="molecule type" value="Genomic_DNA"/>
</dbReference>
<name>A0A813WB30_ADIRI</name>
<evidence type="ECO:0000313" key="4">
    <source>
        <dbReference type="Proteomes" id="UP000663852"/>
    </source>
</evidence>
<evidence type="ECO:0000313" key="3">
    <source>
        <dbReference type="Proteomes" id="UP000663828"/>
    </source>
</evidence>
<reference evidence="1" key="1">
    <citation type="submission" date="2021-02" db="EMBL/GenBank/DDBJ databases">
        <authorList>
            <person name="Nowell W R."/>
        </authorList>
    </citation>
    <scope>NUCLEOTIDE SEQUENCE</scope>
</reference>
<organism evidence="1 4">
    <name type="scientific">Adineta ricciae</name>
    <name type="common">Rotifer</name>
    <dbReference type="NCBI Taxonomy" id="249248"/>
    <lineage>
        <taxon>Eukaryota</taxon>
        <taxon>Metazoa</taxon>
        <taxon>Spiralia</taxon>
        <taxon>Gnathifera</taxon>
        <taxon>Rotifera</taxon>
        <taxon>Eurotatoria</taxon>
        <taxon>Bdelloidea</taxon>
        <taxon>Adinetida</taxon>
        <taxon>Adinetidae</taxon>
        <taxon>Adineta</taxon>
    </lineage>
</organism>
<evidence type="ECO:0000313" key="1">
    <source>
        <dbReference type="EMBL" id="CAF0849655.1"/>
    </source>
</evidence>
<keyword evidence="3" id="KW-1185">Reference proteome</keyword>
<comment type="caution">
    <text evidence="1">The sequence shown here is derived from an EMBL/GenBank/DDBJ whole genome shotgun (WGS) entry which is preliminary data.</text>
</comment>
<dbReference type="Proteomes" id="UP000663852">
    <property type="component" value="Unassembled WGS sequence"/>
</dbReference>
<dbReference type="EMBL" id="CAJNOJ010000022">
    <property type="protein sequence ID" value="CAF0849655.1"/>
    <property type="molecule type" value="Genomic_DNA"/>
</dbReference>
<evidence type="ECO:0000313" key="2">
    <source>
        <dbReference type="EMBL" id="CAF1051208.1"/>
    </source>
</evidence>
<dbReference type="AlphaFoldDB" id="A0A813WB30"/>
<dbReference type="OrthoDB" id="10025567at2759"/>
<protein>
    <recommendedName>
        <fullName evidence="5">B box-type domain-containing protein</fullName>
    </recommendedName>
</protein>